<evidence type="ECO:0000256" key="2">
    <source>
        <dbReference type="ARBA" id="ARBA00022525"/>
    </source>
</evidence>
<evidence type="ECO:0000256" key="6">
    <source>
        <dbReference type="ARBA" id="ARBA00023180"/>
    </source>
</evidence>
<dbReference type="SMART" id="SM00186">
    <property type="entry name" value="FBG"/>
    <property type="match status" value="1"/>
</dbReference>
<dbReference type="InterPro" id="IPR002181">
    <property type="entry name" value="Fibrinogen_a/b/g_C_dom"/>
</dbReference>
<evidence type="ECO:0000256" key="7">
    <source>
        <dbReference type="SAM" id="Coils"/>
    </source>
</evidence>
<keyword evidence="6" id="KW-0325">Glycoprotein</keyword>
<feature type="domain" description="Fibrinogen C-terminal" evidence="9">
    <location>
        <begin position="73"/>
        <end position="295"/>
    </location>
</feature>
<feature type="coiled-coil region" evidence="7">
    <location>
        <begin position="35"/>
        <end position="62"/>
    </location>
</feature>
<dbReference type="InterPro" id="IPR014716">
    <property type="entry name" value="Fibrinogen_a/b/g_C_1"/>
</dbReference>
<dbReference type="SUPFAM" id="SSF56496">
    <property type="entry name" value="Fibrinogen C-terminal domain-like"/>
    <property type="match status" value="1"/>
</dbReference>
<dbReference type="PROSITE" id="PS51406">
    <property type="entry name" value="FIBRINOGEN_C_2"/>
    <property type="match status" value="1"/>
</dbReference>
<dbReference type="GO" id="GO:0005201">
    <property type="term" value="F:extracellular matrix structural constituent"/>
    <property type="evidence" value="ECO:0007669"/>
    <property type="project" value="TreeGrafter"/>
</dbReference>
<dbReference type="CDD" id="cd00087">
    <property type="entry name" value="FReD"/>
    <property type="match status" value="1"/>
</dbReference>
<organism evidence="10 11">
    <name type="scientific">Zophobas morio</name>
    <dbReference type="NCBI Taxonomy" id="2755281"/>
    <lineage>
        <taxon>Eukaryota</taxon>
        <taxon>Metazoa</taxon>
        <taxon>Ecdysozoa</taxon>
        <taxon>Arthropoda</taxon>
        <taxon>Hexapoda</taxon>
        <taxon>Insecta</taxon>
        <taxon>Pterygota</taxon>
        <taxon>Neoptera</taxon>
        <taxon>Endopterygota</taxon>
        <taxon>Coleoptera</taxon>
        <taxon>Polyphaga</taxon>
        <taxon>Cucujiformia</taxon>
        <taxon>Tenebrionidae</taxon>
        <taxon>Zophobas</taxon>
    </lineage>
</organism>
<keyword evidence="5" id="KW-1015">Disulfide bond</keyword>
<dbReference type="InterPro" id="IPR036056">
    <property type="entry name" value="Fibrinogen-like_C"/>
</dbReference>
<dbReference type="PANTHER" id="PTHR47221:SF6">
    <property type="entry name" value="FIBRINOGEN ALPHA CHAIN"/>
    <property type="match status" value="1"/>
</dbReference>
<reference evidence="10" key="1">
    <citation type="journal article" date="2023" name="G3 (Bethesda)">
        <title>Whole genome assemblies of Zophobas morio and Tenebrio molitor.</title>
        <authorList>
            <person name="Kaur S."/>
            <person name="Stinson S.A."/>
            <person name="diCenzo G.C."/>
        </authorList>
    </citation>
    <scope>NUCLEOTIDE SEQUENCE</scope>
    <source>
        <strain evidence="10">QUZm001</strain>
    </source>
</reference>
<dbReference type="InterPro" id="IPR037579">
    <property type="entry name" value="FIB_ANG-like"/>
</dbReference>
<keyword evidence="3 8" id="KW-0732">Signal</keyword>
<dbReference type="Pfam" id="PF00147">
    <property type="entry name" value="Fibrinogen_C"/>
    <property type="match status" value="1"/>
</dbReference>
<keyword evidence="4 7" id="KW-0175">Coiled coil</keyword>
<dbReference type="GO" id="GO:0034116">
    <property type="term" value="P:positive regulation of heterotypic cell-cell adhesion"/>
    <property type="evidence" value="ECO:0007669"/>
    <property type="project" value="TreeGrafter"/>
</dbReference>
<keyword evidence="2" id="KW-0964">Secreted</keyword>
<evidence type="ECO:0000256" key="3">
    <source>
        <dbReference type="ARBA" id="ARBA00022729"/>
    </source>
</evidence>
<name>A0AA38IV82_9CUCU</name>
<gene>
    <name evidence="10" type="ORF">Zmor_008305</name>
</gene>
<dbReference type="Gene3D" id="3.90.215.10">
    <property type="entry name" value="Gamma Fibrinogen, chain A, domain 1"/>
    <property type="match status" value="1"/>
</dbReference>
<dbReference type="EMBL" id="JALNTZ010000002">
    <property type="protein sequence ID" value="KAJ3664112.1"/>
    <property type="molecule type" value="Genomic_DNA"/>
</dbReference>
<evidence type="ECO:0000256" key="8">
    <source>
        <dbReference type="SAM" id="SignalP"/>
    </source>
</evidence>
<dbReference type="AlphaFoldDB" id="A0AA38IV82"/>
<feature type="signal peptide" evidence="8">
    <location>
        <begin position="1"/>
        <end position="19"/>
    </location>
</feature>
<accession>A0AA38IV82</accession>
<evidence type="ECO:0000313" key="11">
    <source>
        <dbReference type="Proteomes" id="UP001168821"/>
    </source>
</evidence>
<evidence type="ECO:0000313" key="10">
    <source>
        <dbReference type="EMBL" id="KAJ3664112.1"/>
    </source>
</evidence>
<sequence>MSMKFCALVLLTLATISLQSNNDNFVVVSTTTTERTENTNNLDEVQTKLATLEAQIAKLQKTLQDKTNPETNTLTKHVPTNCKEIQKQGHNTSNIYYIQPRFSSEAFPVVCDMKTRGGGWTYILNRFDGSEAFYVKWDSYKQGFGNLGGEFWLGLEKIHLLTGYEFNELLVEIVDWDNKQVDAHYNTFTVGNEKEGYVLKILEGYSGTAGDSFKNEVGMRFTTRDKDQDVWNEGNCASFSEAAWWYRSCKWSHPTGKYFKDSRTGKDYLKGIYWVGYRGNTYSHKQIRMMVRPREQSKAELFPKEKFL</sequence>
<dbReference type="GO" id="GO:0030674">
    <property type="term" value="F:protein-macromolecule adaptor activity"/>
    <property type="evidence" value="ECO:0007669"/>
    <property type="project" value="TreeGrafter"/>
</dbReference>
<dbReference type="Proteomes" id="UP001168821">
    <property type="component" value="Unassembled WGS sequence"/>
</dbReference>
<protein>
    <recommendedName>
        <fullName evidence="9">Fibrinogen C-terminal domain-containing protein</fullName>
    </recommendedName>
</protein>
<comment type="subcellular location">
    <subcellularLocation>
        <location evidence="1">Secreted</location>
    </subcellularLocation>
</comment>
<evidence type="ECO:0000256" key="1">
    <source>
        <dbReference type="ARBA" id="ARBA00004613"/>
    </source>
</evidence>
<evidence type="ECO:0000256" key="5">
    <source>
        <dbReference type="ARBA" id="ARBA00023157"/>
    </source>
</evidence>
<keyword evidence="11" id="KW-1185">Reference proteome</keyword>
<evidence type="ECO:0000256" key="4">
    <source>
        <dbReference type="ARBA" id="ARBA00023054"/>
    </source>
</evidence>
<dbReference type="NCBIfam" id="NF040941">
    <property type="entry name" value="GGGWT_bact"/>
    <property type="match status" value="1"/>
</dbReference>
<proteinExistence type="predicted"/>
<feature type="chain" id="PRO_5041395196" description="Fibrinogen C-terminal domain-containing protein" evidence="8">
    <location>
        <begin position="20"/>
        <end position="308"/>
    </location>
</feature>
<comment type="caution">
    <text evidence="10">The sequence shown here is derived from an EMBL/GenBank/DDBJ whole genome shotgun (WGS) entry which is preliminary data.</text>
</comment>
<evidence type="ECO:0000259" key="9">
    <source>
        <dbReference type="PROSITE" id="PS51406"/>
    </source>
</evidence>
<dbReference type="GO" id="GO:0005577">
    <property type="term" value="C:fibrinogen complex"/>
    <property type="evidence" value="ECO:0007669"/>
    <property type="project" value="TreeGrafter"/>
</dbReference>
<dbReference type="PANTHER" id="PTHR47221">
    <property type="entry name" value="FIBRINOGEN ALPHA CHAIN"/>
    <property type="match status" value="1"/>
</dbReference>